<dbReference type="Gene3D" id="2.30.30.100">
    <property type="match status" value="1"/>
</dbReference>
<dbReference type="GO" id="GO:0005688">
    <property type="term" value="C:U6 snRNP"/>
    <property type="evidence" value="ECO:0000318"/>
    <property type="project" value="GO_Central"/>
</dbReference>
<dbReference type="STRING" id="81824.A9UTK3"/>
<dbReference type="GO" id="GO:1990726">
    <property type="term" value="C:Lsm1-7-Pat1 complex"/>
    <property type="evidence" value="ECO:0000318"/>
    <property type="project" value="GO_Central"/>
</dbReference>
<evidence type="ECO:0000256" key="1">
    <source>
        <dbReference type="ARBA" id="ARBA00004123"/>
    </source>
</evidence>
<dbReference type="RefSeq" id="XP_001743683.1">
    <property type="nucleotide sequence ID" value="XM_001743631.1"/>
</dbReference>
<accession>A9UTK3</accession>
<dbReference type="GO" id="GO:0071013">
    <property type="term" value="C:catalytic step 2 spliceosome"/>
    <property type="evidence" value="ECO:0000318"/>
    <property type="project" value="GO_Central"/>
</dbReference>
<comment type="subcellular location">
    <subcellularLocation>
        <location evidence="1">Nucleus</location>
    </subcellularLocation>
</comment>
<evidence type="ECO:0000256" key="2">
    <source>
        <dbReference type="ARBA" id="ARBA00006850"/>
    </source>
</evidence>
<dbReference type="KEGG" id="mbr:MONBRDRAFT_15252"/>
<keyword evidence="11" id="KW-1185">Reference proteome</keyword>
<dbReference type="Pfam" id="PF01423">
    <property type="entry name" value="LSM"/>
    <property type="match status" value="1"/>
</dbReference>
<protein>
    <recommendedName>
        <fullName evidence="9">Sm domain-containing protein</fullName>
    </recommendedName>
</protein>
<dbReference type="InParanoid" id="A9UTK3"/>
<feature type="domain" description="Sm" evidence="9">
    <location>
        <begin position="8"/>
        <end position="93"/>
    </location>
</feature>
<dbReference type="GO" id="GO:0033962">
    <property type="term" value="P:P-body assembly"/>
    <property type="evidence" value="ECO:0000318"/>
    <property type="project" value="GO_Central"/>
</dbReference>
<evidence type="ECO:0000256" key="5">
    <source>
        <dbReference type="ARBA" id="ARBA00022884"/>
    </source>
</evidence>
<dbReference type="InterPro" id="IPR047575">
    <property type="entry name" value="Sm"/>
</dbReference>
<name>A9UTK3_MONBE</name>
<dbReference type="GO" id="GO:0000398">
    <property type="term" value="P:mRNA splicing, via spliceosome"/>
    <property type="evidence" value="ECO:0000318"/>
    <property type="project" value="GO_Central"/>
</dbReference>
<dbReference type="AlphaFoldDB" id="A9UTK3"/>
<dbReference type="PROSITE" id="PS52002">
    <property type="entry name" value="SM"/>
    <property type="match status" value="1"/>
</dbReference>
<dbReference type="GO" id="GO:0120115">
    <property type="term" value="C:Lsm2-8 complex"/>
    <property type="evidence" value="ECO:0007669"/>
    <property type="project" value="UniProtKB-ARBA"/>
</dbReference>
<dbReference type="InterPro" id="IPR001163">
    <property type="entry name" value="Sm_dom_euk/arc"/>
</dbReference>
<dbReference type="InterPro" id="IPR040002">
    <property type="entry name" value="Sm-like_LSM3"/>
</dbReference>
<evidence type="ECO:0000313" key="10">
    <source>
        <dbReference type="EMBL" id="EDQ91261.1"/>
    </source>
</evidence>
<dbReference type="EMBL" id="CH991545">
    <property type="protein sequence ID" value="EDQ91261.1"/>
    <property type="molecule type" value="Genomic_DNA"/>
</dbReference>
<dbReference type="FunCoup" id="A9UTK3">
    <property type="interactions" value="674"/>
</dbReference>
<dbReference type="Proteomes" id="UP000001357">
    <property type="component" value="Unassembled WGS sequence"/>
</dbReference>
<dbReference type="GO" id="GO:0003723">
    <property type="term" value="F:RNA binding"/>
    <property type="evidence" value="ECO:0000318"/>
    <property type="project" value="GO_Central"/>
</dbReference>
<keyword evidence="5" id="KW-0694">RNA-binding</keyword>
<keyword evidence="3" id="KW-0507">mRNA processing</keyword>
<sequence length="93" mass="10410">MDGRSVEEPLDLVRLSLEEKVLVKMRGDRQLEGTLHAYDQHMNMVLSNVVETLATVDVDDETGEELVKTAKRVLPMLYVRGDGVILVAPPHRA</sequence>
<dbReference type="GO" id="GO:0071011">
    <property type="term" value="C:precatalytic spliceosome"/>
    <property type="evidence" value="ECO:0000318"/>
    <property type="project" value="GO_Central"/>
</dbReference>
<evidence type="ECO:0000256" key="4">
    <source>
        <dbReference type="ARBA" id="ARBA00022728"/>
    </source>
</evidence>
<evidence type="ECO:0000259" key="9">
    <source>
        <dbReference type="PROSITE" id="PS52002"/>
    </source>
</evidence>
<dbReference type="PANTHER" id="PTHR13110">
    <property type="entry name" value="U6 SNRNA-ASSOCIATED SM-LIKE PROTEIN LSM3"/>
    <property type="match status" value="1"/>
</dbReference>
<keyword evidence="8" id="KW-0687">Ribonucleoprotein</keyword>
<evidence type="ECO:0000256" key="3">
    <source>
        <dbReference type="ARBA" id="ARBA00022664"/>
    </source>
</evidence>
<comment type="similarity">
    <text evidence="2">Belongs to the snRNP Sm proteins family.</text>
</comment>
<dbReference type="SMART" id="SM00651">
    <property type="entry name" value="Sm"/>
    <property type="match status" value="1"/>
</dbReference>
<reference evidence="10 11" key="1">
    <citation type="journal article" date="2008" name="Nature">
        <title>The genome of the choanoflagellate Monosiga brevicollis and the origin of metazoans.</title>
        <authorList>
            <consortium name="JGI Sequencing"/>
            <person name="King N."/>
            <person name="Westbrook M.J."/>
            <person name="Young S.L."/>
            <person name="Kuo A."/>
            <person name="Abedin M."/>
            <person name="Chapman J."/>
            <person name="Fairclough S."/>
            <person name="Hellsten U."/>
            <person name="Isogai Y."/>
            <person name="Letunic I."/>
            <person name="Marr M."/>
            <person name="Pincus D."/>
            <person name="Putnam N."/>
            <person name="Rokas A."/>
            <person name="Wright K.J."/>
            <person name="Zuzow R."/>
            <person name="Dirks W."/>
            <person name="Good M."/>
            <person name="Goodstein D."/>
            <person name="Lemons D."/>
            <person name="Li W."/>
            <person name="Lyons J.B."/>
            <person name="Morris A."/>
            <person name="Nichols S."/>
            <person name="Richter D.J."/>
            <person name="Salamov A."/>
            <person name="Bork P."/>
            <person name="Lim W.A."/>
            <person name="Manning G."/>
            <person name="Miller W.T."/>
            <person name="McGinnis W."/>
            <person name="Shapiro H."/>
            <person name="Tjian R."/>
            <person name="Grigoriev I.V."/>
            <person name="Rokhsar D."/>
        </authorList>
    </citation>
    <scope>NUCLEOTIDE SEQUENCE [LARGE SCALE GENOMIC DNA]</scope>
    <source>
        <strain evidence="11">MX1 / ATCC 50154</strain>
    </source>
</reference>
<gene>
    <name evidence="10" type="ORF">MONBRDRAFT_15252</name>
</gene>
<dbReference type="FunFam" id="2.30.30.100:FF:000007">
    <property type="entry name" value="U6 snRNA-associated Sm-like protein LSm3"/>
    <property type="match status" value="1"/>
</dbReference>
<evidence type="ECO:0000256" key="7">
    <source>
        <dbReference type="ARBA" id="ARBA00023242"/>
    </source>
</evidence>
<dbReference type="SUPFAM" id="SSF50182">
    <property type="entry name" value="Sm-like ribonucleoproteins"/>
    <property type="match status" value="1"/>
</dbReference>
<evidence type="ECO:0000256" key="6">
    <source>
        <dbReference type="ARBA" id="ARBA00023187"/>
    </source>
</evidence>
<dbReference type="GO" id="GO:0046540">
    <property type="term" value="C:U4/U6 x U5 tri-snRNP complex"/>
    <property type="evidence" value="ECO:0000318"/>
    <property type="project" value="GO_Central"/>
</dbReference>
<keyword evidence="4" id="KW-0747">Spliceosome</keyword>
<evidence type="ECO:0000256" key="8">
    <source>
        <dbReference type="ARBA" id="ARBA00023274"/>
    </source>
</evidence>
<keyword evidence="6" id="KW-0508">mRNA splicing</keyword>
<dbReference type="CDD" id="cd01730">
    <property type="entry name" value="LSm3"/>
    <property type="match status" value="1"/>
</dbReference>
<evidence type="ECO:0000313" key="11">
    <source>
        <dbReference type="Proteomes" id="UP000001357"/>
    </source>
</evidence>
<dbReference type="eggNOG" id="KOG3460">
    <property type="taxonomic scope" value="Eukaryota"/>
</dbReference>
<dbReference type="GeneID" id="5889071"/>
<proteinExistence type="inferred from homology"/>
<dbReference type="InterPro" id="IPR034105">
    <property type="entry name" value="Lsm3"/>
</dbReference>
<keyword evidence="7" id="KW-0539">Nucleus</keyword>
<dbReference type="OMA" id="FDSHCNI"/>
<organism evidence="10 11">
    <name type="scientific">Monosiga brevicollis</name>
    <name type="common">Choanoflagellate</name>
    <dbReference type="NCBI Taxonomy" id="81824"/>
    <lineage>
        <taxon>Eukaryota</taxon>
        <taxon>Choanoflagellata</taxon>
        <taxon>Craspedida</taxon>
        <taxon>Salpingoecidae</taxon>
        <taxon>Monosiga</taxon>
    </lineage>
</organism>
<dbReference type="InterPro" id="IPR010920">
    <property type="entry name" value="LSM_dom_sf"/>
</dbReference>
<dbReference type="GO" id="GO:0000932">
    <property type="term" value="C:P-body"/>
    <property type="evidence" value="ECO:0000318"/>
    <property type="project" value="GO_Central"/>
</dbReference>